<comment type="caution">
    <text evidence="1">The sequence shown here is derived from an EMBL/GenBank/DDBJ whole genome shotgun (WGS) entry which is preliminary data.</text>
</comment>
<dbReference type="AlphaFoldDB" id="A0A644YG45"/>
<organism evidence="1">
    <name type="scientific">bioreactor metagenome</name>
    <dbReference type="NCBI Taxonomy" id="1076179"/>
    <lineage>
        <taxon>unclassified sequences</taxon>
        <taxon>metagenomes</taxon>
        <taxon>ecological metagenomes</taxon>
    </lineage>
</organism>
<reference evidence="1" key="1">
    <citation type="submission" date="2019-08" db="EMBL/GenBank/DDBJ databases">
        <authorList>
            <person name="Kucharzyk K."/>
            <person name="Murdoch R.W."/>
            <person name="Higgins S."/>
            <person name="Loffler F."/>
        </authorList>
    </citation>
    <scope>NUCLEOTIDE SEQUENCE</scope>
</reference>
<sequence length="408" mass="47058">MKTKYLVLLLVIVMIMIPIGCSKDSSENVVLGTEKIIIDENTKDKKNEDFQIKKVAEKELPDTGAIYRMAYIKENIIQLIYQNENDVIREVSIGKLDSDNKVNWTYKNLEGESYSANSHNGIYSNKIKRDNKVYAINKDGELEELAVYTKLVEEQGNLLYDVHDSYRNGTIDVVLVGGEKEQKFALIDIPNEKYYVIPKELRHNDKDGGLREVLEVDGERIYVNYQYVEGYYSDDFDPTQEHDTKNTIGYIENNKFTKILSDDDGIEIDTRGEMLYENGRILFSGFAEGKNGIWNYDIDNKKLTKIVDVDSGTFFEFHISENKDKVIISSLKPALEKDEKRNNTLSIANINDKLEVTNITNIVTNTEERHHKIFEGWANNGKTFYIRSIVEDEHYNGTNNLEVYNIVE</sequence>
<proteinExistence type="predicted"/>
<gene>
    <name evidence="1" type="ORF">SDC9_73931</name>
</gene>
<dbReference type="EMBL" id="VSSQ01004989">
    <property type="protein sequence ID" value="MPM27420.1"/>
    <property type="molecule type" value="Genomic_DNA"/>
</dbReference>
<dbReference type="SUPFAM" id="SSF82171">
    <property type="entry name" value="DPP6 N-terminal domain-like"/>
    <property type="match status" value="1"/>
</dbReference>
<accession>A0A644YG45</accession>
<name>A0A644YG45_9ZZZZ</name>
<evidence type="ECO:0000313" key="1">
    <source>
        <dbReference type="EMBL" id="MPM27420.1"/>
    </source>
</evidence>
<protein>
    <submittedName>
        <fullName evidence="1">Uncharacterized protein</fullName>
    </submittedName>
</protein>